<dbReference type="Gene3D" id="3.40.50.300">
    <property type="entry name" value="P-loop containing nucleotide triphosphate hydrolases"/>
    <property type="match status" value="1"/>
</dbReference>
<evidence type="ECO:0000256" key="2">
    <source>
        <dbReference type="ARBA" id="ARBA00023125"/>
    </source>
</evidence>
<dbReference type="AlphaFoldDB" id="A0A0G4L097"/>
<accession>A0A0G4L097</accession>
<dbReference type="SUPFAM" id="SSF52540">
    <property type="entry name" value="P-loop containing nucleoside triphosphate hydrolases"/>
    <property type="match status" value="1"/>
</dbReference>
<evidence type="ECO:0000313" key="10">
    <source>
        <dbReference type="Proteomes" id="UP000045706"/>
    </source>
</evidence>
<dbReference type="EMBL" id="CVQI01000836">
    <property type="protein sequence ID" value="CRK02414.1"/>
    <property type="molecule type" value="Genomic_DNA"/>
</dbReference>
<keyword evidence="3" id="KW-0413">Isomerase</keyword>
<evidence type="ECO:0000313" key="7">
    <source>
        <dbReference type="EMBL" id="CRK02414.1"/>
    </source>
</evidence>
<dbReference type="GO" id="GO:0005694">
    <property type="term" value="C:chromosome"/>
    <property type="evidence" value="ECO:0007669"/>
    <property type="project" value="TreeGrafter"/>
</dbReference>
<protein>
    <recommendedName>
        <fullName evidence="5">DNA 3'-5' helicase</fullName>
        <ecNumber evidence="5">5.6.2.4</ecNumber>
    </recommendedName>
</protein>
<feature type="compositionally biased region" description="Polar residues" evidence="6">
    <location>
        <begin position="21"/>
        <end position="30"/>
    </location>
</feature>
<reference evidence="9 10" key="1">
    <citation type="submission" date="2015-05" db="EMBL/GenBank/DDBJ databases">
        <authorList>
            <person name="Fogelqvist Johan"/>
        </authorList>
    </citation>
    <scope>NUCLEOTIDE SEQUENCE [LARGE SCALE GENOMIC DNA]</scope>
    <source>
        <strain evidence="8">VL1</strain>
        <strain evidence="7">VL2</strain>
    </source>
</reference>
<gene>
    <name evidence="8" type="ORF">BN1708_017393</name>
    <name evidence="7" type="ORF">BN1723_017116</name>
</gene>
<dbReference type="GO" id="GO:0005737">
    <property type="term" value="C:cytoplasm"/>
    <property type="evidence" value="ECO:0007669"/>
    <property type="project" value="TreeGrafter"/>
</dbReference>
<dbReference type="GO" id="GO:0006281">
    <property type="term" value="P:DNA repair"/>
    <property type="evidence" value="ECO:0007669"/>
    <property type="project" value="TreeGrafter"/>
</dbReference>
<feature type="compositionally biased region" description="Acidic residues" evidence="6">
    <location>
        <begin position="1"/>
        <end position="16"/>
    </location>
</feature>
<comment type="catalytic activity">
    <reaction evidence="4">
        <text>Couples ATP hydrolysis with the unwinding of duplex DNA by translocating in the 3'-5' direction.</text>
        <dbReference type="EC" id="5.6.2.4"/>
    </reaction>
</comment>
<keyword evidence="2" id="KW-0238">DNA-binding</keyword>
<dbReference type="STRING" id="100787.A0A0G4L097"/>
<dbReference type="GO" id="GO:0009378">
    <property type="term" value="F:four-way junction helicase activity"/>
    <property type="evidence" value="ECO:0007669"/>
    <property type="project" value="TreeGrafter"/>
</dbReference>
<evidence type="ECO:0000256" key="6">
    <source>
        <dbReference type="SAM" id="MobiDB-lite"/>
    </source>
</evidence>
<evidence type="ECO:0000313" key="8">
    <source>
        <dbReference type="EMBL" id="CRK15463.1"/>
    </source>
</evidence>
<dbReference type="GO" id="GO:0043138">
    <property type="term" value="F:3'-5' DNA helicase activity"/>
    <property type="evidence" value="ECO:0007669"/>
    <property type="project" value="UniProtKB-EC"/>
</dbReference>
<keyword evidence="9" id="KW-1185">Reference proteome</keyword>
<dbReference type="GO" id="GO:0003677">
    <property type="term" value="F:DNA binding"/>
    <property type="evidence" value="ECO:0007669"/>
    <property type="project" value="UniProtKB-KW"/>
</dbReference>
<evidence type="ECO:0000256" key="3">
    <source>
        <dbReference type="ARBA" id="ARBA00023235"/>
    </source>
</evidence>
<name>A0A0G4L097_VERLO</name>
<dbReference type="Proteomes" id="UP000045706">
    <property type="component" value="Unassembled WGS sequence"/>
</dbReference>
<proteinExistence type="inferred from homology"/>
<feature type="region of interest" description="Disordered" evidence="6">
    <location>
        <begin position="1"/>
        <end position="71"/>
    </location>
</feature>
<sequence length="120" mass="12875">MADDYDSGDDLFDGVNEDAFLQSSQVQTSAKRPLNESDGNAVSRGPSDDNPSKRPRIGNSYTEDGSSSSSKVALATSILKDKFGYPAFRHEQAAAIERILHGENSLVVFPTGAGKSLCYQ</sequence>
<dbReference type="InterPro" id="IPR027417">
    <property type="entry name" value="P-loop_NTPase"/>
</dbReference>
<evidence type="ECO:0000256" key="5">
    <source>
        <dbReference type="ARBA" id="ARBA00034808"/>
    </source>
</evidence>
<dbReference type="Proteomes" id="UP000044602">
    <property type="component" value="Unassembled WGS sequence"/>
</dbReference>
<evidence type="ECO:0000313" key="9">
    <source>
        <dbReference type="Proteomes" id="UP000044602"/>
    </source>
</evidence>
<dbReference type="PANTHER" id="PTHR13710">
    <property type="entry name" value="DNA HELICASE RECQ FAMILY MEMBER"/>
    <property type="match status" value="1"/>
</dbReference>
<dbReference type="PANTHER" id="PTHR13710:SF105">
    <property type="entry name" value="ATP-DEPENDENT DNA HELICASE Q1"/>
    <property type="match status" value="1"/>
</dbReference>
<dbReference type="EMBL" id="CVQH01006602">
    <property type="protein sequence ID" value="CRK15463.1"/>
    <property type="molecule type" value="Genomic_DNA"/>
</dbReference>
<feature type="non-terminal residue" evidence="8">
    <location>
        <position position="120"/>
    </location>
</feature>
<comment type="similarity">
    <text evidence="1">Belongs to the helicase family. RecQ subfamily.</text>
</comment>
<evidence type="ECO:0000256" key="1">
    <source>
        <dbReference type="ARBA" id="ARBA00005446"/>
    </source>
</evidence>
<dbReference type="GO" id="GO:0006310">
    <property type="term" value="P:DNA recombination"/>
    <property type="evidence" value="ECO:0007669"/>
    <property type="project" value="TreeGrafter"/>
</dbReference>
<evidence type="ECO:0000256" key="4">
    <source>
        <dbReference type="ARBA" id="ARBA00034617"/>
    </source>
</evidence>
<dbReference type="EC" id="5.6.2.4" evidence="5"/>
<organism evidence="8 9">
    <name type="scientific">Verticillium longisporum</name>
    <name type="common">Verticillium dahliae var. longisporum</name>
    <dbReference type="NCBI Taxonomy" id="100787"/>
    <lineage>
        <taxon>Eukaryota</taxon>
        <taxon>Fungi</taxon>
        <taxon>Dikarya</taxon>
        <taxon>Ascomycota</taxon>
        <taxon>Pezizomycotina</taxon>
        <taxon>Sordariomycetes</taxon>
        <taxon>Hypocreomycetidae</taxon>
        <taxon>Glomerellales</taxon>
        <taxon>Plectosphaerellaceae</taxon>
        <taxon>Verticillium</taxon>
    </lineage>
</organism>